<keyword evidence="3" id="KW-1185">Reference proteome</keyword>
<dbReference type="AlphaFoldDB" id="A0A1H2TQQ7"/>
<dbReference type="OrthoDB" id="9799041at2"/>
<dbReference type="EMBL" id="FNNZ01000004">
    <property type="protein sequence ID" value="SDW46201.1"/>
    <property type="molecule type" value="Genomic_DNA"/>
</dbReference>
<protein>
    <submittedName>
        <fullName evidence="2">Transcriptional regulator, AsnC family</fullName>
    </submittedName>
</protein>
<accession>A0A1H2TQQ7</accession>
<dbReference type="STRING" id="1058.SAMN05421783_104116"/>
<gene>
    <name evidence="2" type="ORF">SAMN05421783_104116</name>
</gene>
<dbReference type="Pfam" id="PF01037">
    <property type="entry name" value="AsnC_trans_reg"/>
    <property type="match status" value="1"/>
</dbReference>
<reference evidence="3" key="1">
    <citation type="submission" date="2016-10" db="EMBL/GenBank/DDBJ databases">
        <authorList>
            <person name="Varghese N."/>
            <person name="Submissions S."/>
        </authorList>
    </citation>
    <scope>NUCLEOTIDE SEQUENCE [LARGE SCALE GENOMIC DNA]</scope>
    <source>
        <strain evidence="3">DSM 217</strain>
    </source>
</reference>
<dbReference type="InterPro" id="IPR019887">
    <property type="entry name" value="Tscrpt_reg_AsnC/Lrp_C"/>
</dbReference>
<evidence type="ECO:0000259" key="1">
    <source>
        <dbReference type="Pfam" id="PF01037"/>
    </source>
</evidence>
<evidence type="ECO:0000313" key="3">
    <source>
        <dbReference type="Proteomes" id="UP000198816"/>
    </source>
</evidence>
<dbReference type="Gene3D" id="3.30.70.920">
    <property type="match status" value="1"/>
</dbReference>
<evidence type="ECO:0000313" key="2">
    <source>
        <dbReference type="EMBL" id="SDW46201.1"/>
    </source>
</evidence>
<sequence>MVTAIVLINVARDRINDIADELAGMTSISEVFSVSGNYDLIAIVRVVHNDDLAELVTNHLLKIEGIEKTNTLLAFKAYSRHDLEAMFSV</sequence>
<name>A0A1H2TQQ7_THIRO</name>
<feature type="domain" description="Transcription regulator AsnC/Lrp ligand binding" evidence="1">
    <location>
        <begin position="6"/>
        <end position="76"/>
    </location>
</feature>
<dbReference type="Proteomes" id="UP000198816">
    <property type="component" value="Unassembled WGS sequence"/>
</dbReference>
<dbReference type="InterPro" id="IPR011008">
    <property type="entry name" value="Dimeric_a/b-barrel"/>
</dbReference>
<organism evidence="2 3">
    <name type="scientific">Thiocapsa roseopersicina</name>
    <dbReference type="NCBI Taxonomy" id="1058"/>
    <lineage>
        <taxon>Bacteria</taxon>
        <taxon>Pseudomonadati</taxon>
        <taxon>Pseudomonadota</taxon>
        <taxon>Gammaproteobacteria</taxon>
        <taxon>Chromatiales</taxon>
        <taxon>Chromatiaceae</taxon>
        <taxon>Thiocapsa</taxon>
    </lineage>
</organism>
<dbReference type="SUPFAM" id="SSF54909">
    <property type="entry name" value="Dimeric alpha+beta barrel"/>
    <property type="match status" value="1"/>
</dbReference>
<dbReference type="RefSeq" id="WP_093029241.1">
    <property type="nucleotide sequence ID" value="NZ_FNNZ01000004.1"/>
</dbReference>
<proteinExistence type="predicted"/>